<evidence type="ECO:0000313" key="2">
    <source>
        <dbReference type="EMBL" id="PWN44981.1"/>
    </source>
</evidence>
<accession>A0A316W8A4</accession>
<dbReference type="AlphaFoldDB" id="A0A316W8A4"/>
<reference evidence="2 3" key="1">
    <citation type="journal article" date="2018" name="Mol. Biol. Evol.">
        <title>Broad Genomic Sampling Reveals a Smut Pathogenic Ancestry of the Fungal Clade Ustilaginomycotina.</title>
        <authorList>
            <person name="Kijpornyongpan T."/>
            <person name="Mondo S.J."/>
            <person name="Barry K."/>
            <person name="Sandor L."/>
            <person name="Lee J."/>
            <person name="Lipzen A."/>
            <person name="Pangilinan J."/>
            <person name="LaButti K."/>
            <person name="Hainaut M."/>
            <person name="Henrissat B."/>
            <person name="Grigoriev I.V."/>
            <person name="Spatafora J.W."/>
            <person name="Aime M.C."/>
        </authorList>
    </citation>
    <scope>NUCLEOTIDE SEQUENCE [LARGE SCALE GENOMIC DNA]</scope>
    <source>
        <strain evidence="2 3">MCA 4658</strain>
    </source>
</reference>
<dbReference type="EMBL" id="KZ819357">
    <property type="protein sequence ID" value="PWN44981.1"/>
    <property type="molecule type" value="Genomic_DNA"/>
</dbReference>
<organism evidence="2 3">
    <name type="scientific">Ceraceosorus guamensis</name>
    <dbReference type="NCBI Taxonomy" id="1522189"/>
    <lineage>
        <taxon>Eukaryota</taxon>
        <taxon>Fungi</taxon>
        <taxon>Dikarya</taxon>
        <taxon>Basidiomycota</taxon>
        <taxon>Ustilaginomycotina</taxon>
        <taxon>Exobasidiomycetes</taxon>
        <taxon>Ceraceosorales</taxon>
        <taxon>Ceraceosoraceae</taxon>
        <taxon>Ceraceosorus</taxon>
    </lineage>
</organism>
<dbReference type="Proteomes" id="UP000245783">
    <property type="component" value="Unassembled WGS sequence"/>
</dbReference>
<feature type="region of interest" description="Disordered" evidence="1">
    <location>
        <begin position="1"/>
        <end position="28"/>
    </location>
</feature>
<gene>
    <name evidence="2" type="ORF">IE81DRAFT_224841</name>
</gene>
<dbReference type="RefSeq" id="XP_025372141.1">
    <property type="nucleotide sequence ID" value="XM_025511072.1"/>
</dbReference>
<sequence>MFRTSSAPPSSTISEKCCSKRPSKTSQPHACSISRTRMRRKSCEAIGGKQRLLAAWLVAYVGFGQSCSRASHSSSALGSTKVHPFTKSAACTAVPWVGPAGGWTDKATRGAVNRCSGTSTATCRVHSEHFERSTQTQQWPFSTHGPPFDFEWTRTSFTIGE</sequence>
<dbReference type="InParanoid" id="A0A316W8A4"/>
<keyword evidence="3" id="KW-1185">Reference proteome</keyword>
<evidence type="ECO:0000313" key="3">
    <source>
        <dbReference type="Proteomes" id="UP000245783"/>
    </source>
</evidence>
<protein>
    <submittedName>
        <fullName evidence="2">Uncharacterized protein</fullName>
    </submittedName>
</protein>
<evidence type="ECO:0000256" key="1">
    <source>
        <dbReference type="SAM" id="MobiDB-lite"/>
    </source>
</evidence>
<dbReference type="GeneID" id="37032942"/>
<proteinExistence type="predicted"/>
<name>A0A316W8A4_9BASI</name>
<feature type="compositionally biased region" description="Polar residues" evidence="1">
    <location>
        <begin position="1"/>
        <end position="14"/>
    </location>
</feature>